<keyword evidence="3" id="KW-0472">Membrane</keyword>
<evidence type="ECO:0000313" key="6">
    <source>
        <dbReference type="Proteomes" id="UP001461341"/>
    </source>
</evidence>
<accession>A0ABZ2YA13</accession>
<name>A0ABZ2YA13_9BACT</name>
<organism evidence="5 6">
    <name type="scientific">Thermatribacter velox</name>
    <dbReference type="NCBI Taxonomy" id="3039681"/>
    <lineage>
        <taxon>Bacteria</taxon>
        <taxon>Pseudomonadati</taxon>
        <taxon>Atribacterota</taxon>
        <taxon>Atribacteria</taxon>
        <taxon>Atribacterales</taxon>
        <taxon>Thermatribacteraceae</taxon>
        <taxon>Thermatribacter</taxon>
    </lineage>
</organism>
<feature type="domain" description="Fe-S hydro-lyase tartrate dehydratase beta-type catalytic" evidence="4">
    <location>
        <begin position="4"/>
        <end position="183"/>
    </location>
</feature>
<dbReference type="NCBIfam" id="TIGR00723">
    <property type="entry name" value="ttdB_fumA_fumB"/>
    <property type="match status" value="1"/>
</dbReference>
<dbReference type="InterPro" id="IPR004647">
    <property type="entry name" value="Fe-S_hydro-lyase_TtdB-typ_cat"/>
</dbReference>
<dbReference type="SUPFAM" id="SSF117457">
    <property type="entry name" value="FumA C-terminal domain-like"/>
    <property type="match status" value="1"/>
</dbReference>
<dbReference type="PANTHER" id="PTHR43351">
    <property type="entry name" value="L(+)-TARTRATE DEHYDRATASE SUBUNIT BETA"/>
    <property type="match status" value="1"/>
</dbReference>
<dbReference type="Proteomes" id="UP001461341">
    <property type="component" value="Chromosome"/>
</dbReference>
<dbReference type="EMBL" id="CP121689">
    <property type="protein sequence ID" value="WZL75667.1"/>
    <property type="molecule type" value="Genomic_DNA"/>
</dbReference>
<gene>
    <name evidence="5" type="ORF">QBE54_08735</name>
</gene>
<dbReference type="Gene3D" id="3.20.130.10">
    <property type="entry name" value="Fe-S hydro-lyase, tartrate dehydratase beta-type, catalytic domain"/>
    <property type="match status" value="1"/>
</dbReference>
<evidence type="ECO:0000259" key="4">
    <source>
        <dbReference type="Pfam" id="PF05683"/>
    </source>
</evidence>
<reference evidence="5 6" key="1">
    <citation type="submission" date="2023-03" db="EMBL/GenBank/DDBJ databases">
        <title>Novel Species.</title>
        <authorList>
            <person name="Ma S."/>
        </authorList>
    </citation>
    <scope>NUCLEOTIDE SEQUENCE [LARGE SCALE GENOMIC DNA]</scope>
    <source>
        <strain evidence="5 6">B11</strain>
    </source>
</reference>
<comment type="similarity">
    <text evidence="1">Belongs to the class-I fumarase family.</text>
</comment>
<keyword evidence="3" id="KW-0812">Transmembrane</keyword>
<feature type="transmembrane region" description="Helical" evidence="3">
    <location>
        <begin position="125"/>
        <end position="144"/>
    </location>
</feature>
<dbReference type="RefSeq" id="WP_369017817.1">
    <property type="nucleotide sequence ID" value="NZ_CP121689.1"/>
</dbReference>
<evidence type="ECO:0000313" key="5">
    <source>
        <dbReference type="EMBL" id="WZL75667.1"/>
    </source>
</evidence>
<keyword evidence="3" id="KW-1133">Transmembrane helix</keyword>
<evidence type="ECO:0000256" key="2">
    <source>
        <dbReference type="ARBA" id="ARBA00023239"/>
    </source>
</evidence>
<sequence length="194" mass="21487">MEEQAEKNREFVLKTPLSVDDTRNLRVGDIVYLSGDIYVARDATHRRMLEDLKKGKELPFEVKGATIYYAGPTPTPPGKVIGSVGPTTSSRMDATVEELLKLGVRATIGKGARSEEVKKLLEKHLAVYFIACGGAGAYLAQFVLRRDVLAYEDLGAQALLRLFVRDFPLIVAYDSFGGDLFEEGKIRNRGITLY</sequence>
<protein>
    <submittedName>
        <fullName evidence="5">FumA C-terminus/TtdB family hydratase beta subunit</fullName>
    </submittedName>
</protein>
<dbReference type="PANTHER" id="PTHR43351:SF2">
    <property type="entry name" value="L(+)-TARTRATE DEHYDRATASE SUBUNIT BETA-RELATED"/>
    <property type="match status" value="1"/>
</dbReference>
<proteinExistence type="inferred from homology"/>
<dbReference type="InterPro" id="IPR036660">
    <property type="entry name" value="Fe-S_hydroAse_TtdB_cat_sf"/>
</dbReference>
<keyword evidence="6" id="KW-1185">Reference proteome</keyword>
<dbReference type="Pfam" id="PF05683">
    <property type="entry name" value="Fumerase_C"/>
    <property type="match status" value="1"/>
</dbReference>
<evidence type="ECO:0000256" key="3">
    <source>
        <dbReference type="SAM" id="Phobius"/>
    </source>
</evidence>
<evidence type="ECO:0000256" key="1">
    <source>
        <dbReference type="ARBA" id="ARBA00008876"/>
    </source>
</evidence>
<keyword evidence="2" id="KW-0456">Lyase</keyword>